<sequence>MQTILKEIGFLKLPDQNKEFILFVDASKYNDSGLLMQIAKVDEIEKLWIKKESMKYSYKYKMIEHDAKEKKKNLNDVEERLLLVGYSKRLGIGETASATLLEIRGLCRTLDHFKEVTKTSKVIVYTDP</sequence>
<evidence type="ECO:0000313" key="2">
    <source>
        <dbReference type="WBParaSite" id="SVE_1685600.1"/>
    </source>
</evidence>
<dbReference type="WBParaSite" id="SVE_1685600.1">
    <property type="protein sequence ID" value="SVE_1685600.1"/>
    <property type="gene ID" value="SVE_1685600"/>
</dbReference>
<reference evidence="2" key="2">
    <citation type="submission" date="2015-08" db="UniProtKB">
        <authorList>
            <consortium name="WormBaseParasite"/>
        </authorList>
    </citation>
    <scope>IDENTIFICATION</scope>
</reference>
<keyword evidence="1" id="KW-1185">Reference proteome</keyword>
<accession>A0A0K0FWQ4</accession>
<dbReference type="Proteomes" id="UP000035680">
    <property type="component" value="Unassembled WGS sequence"/>
</dbReference>
<dbReference type="AlphaFoldDB" id="A0A0K0FWQ4"/>
<proteinExistence type="predicted"/>
<dbReference type="STRING" id="75913.A0A0K0FWQ4"/>
<evidence type="ECO:0000313" key="1">
    <source>
        <dbReference type="Proteomes" id="UP000035680"/>
    </source>
</evidence>
<organism evidence="1 2">
    <name type="scientific">Strongyloides venezuelensis</name>
    <name type="common">Threadworm</name>
    <dbReference type="NCBI Taxonomy" id="75913"/>
    <lineage>
        <taxon>Eukaryota</taxon>
        <taxon>Metazoa</taxon>
        <taxon>Ecdysozoa</taxon>
        <taxon>Nematoda</taxon>
        <taxon>Chromadorea</taxon>
        <taxon>Rhabditida</taxon>
        <taxon>Tylenchina</taxon>
        <taxon>Panagrolaimomorpha</taxon>
        <taxon>Strongyloidoidea</taxon>
        <taxon>Strongyloididae</taxon>
        <taxon>Strongyloides</taxon>
    </lineage>
</organism>
<reference evidence="1" key="1">
    <citation type="submission" date="2014-07" db="EMBL/GenBank/DDBJ databases">
        <authorList>
            <person name="Martin A.A"/>
            <person name="De Silva N."/>
        </authorList>
    </citation>
    <scope>NUCLEOTIDE SEQUENCE</scope>
</reference>
<protein>
    <submittedName>
        <fullName evidence="2">RT_RNaseH_2 domain-containing protein</fullName>
    </submittedName>
</protein>
<name>A0A0K0FWQ4_STRVS</name>